<protein>
    <submittedName>
        <fullName evidence="1">Uncharacterized protein</fullName>
    </submittedName>
</protein>
<dbReference type="EMBL" id="UINC01026378">
    <property type="protein sequence ID" value="SVB03720.1"/>
    <property type="molecule type" value="Genomic_DNA"/>
</dbReference>
<gene>
    <name evidence="1" type="ORF">METZ01_LOCUS156574</name>
</gene>
<dbReference type="AlphaFoldDB" id="A0A382AQ72"/>
<proteinExistence type="predicted"/>
<name>A0A382AQ72_9ZZZZ</name>
<reference evidence="1" key="1">
    <citation type="submission" date="2018-05" db="EMBL/GenBank/DDBJ databases">
        <authorList>
            <person name="Lanie J.A."/>
            <person name="Ng W.-L."/>
            <person name="Kazmierczak K.M."/>
            <person name="Andrzejewski T.M."/>
            <person name="Davidsen T.M."/>
            <person name="Wayne K.J."/>
            <person name="Tettelin H."/>
            <person name="Glass J.I."/>
            <person name="Rusch D."/>
            <person name="Podicherti R."/>
            <person name="Tsui H.-C.T."/>
            <person name="Winkler M.E."/>
        </authorList>
    </citation>
    <scope>NUCLEOTIDE SEQUENCE</scope>
</reference>
<accession>A0A382AQ72</accession>
<evidence type="ECO:0000313" key="1">
    <source>
        <dbReference type="EMBL" id="SVB03720.1"/>
    </source>
</evidence>
<organism evidence="1">
    <name type="scientific">marine metagenome</name>
    <dbReference type="NCBI Taxonomy" id="408172"/>
    <lineage>
        <taxon>unclassified sequences</taxon>
        <taxon>metagenomes</taxon>
        <taxon>ecological metagenomes</taxon>
    </lineage>
</organism>
<sequence>MPDPLPKIKYYVKCGDLEKWVMAVDSVNAAFLAFCGADGGIELDPYFFYVCTSFVPDIVSHVYDSGEVLVSEKGLSAAGVELVKTDDILNMLDCE</sequence>